<dbReference type="GO" id="GO:0005886">
    <property type="term" value="C:plasma membrane"/>
    <property type="evidence" value="ECO:0007669"/>
    <property type="project" value="TreeGrafter"/>
</dbReference>
<dbReference type="Pfam" id="PF00015">
    <property type="entry name" value="MCPsignal"/>
    <property type="match status" value="1"/>
</dbReference>
<evidence type="ECO:0000259" key="8">
    <source>
        <dbReference type="PROSITE" id="PS50885"/>
    </source>
</evidence>
<evidence type="ECO:0000313" key="9">
    <source>
        <dbReference type="EMBL" id="TDK60048.1"/>
    </source>
</evidence>
<dbReference type="OrthoDB" id="9763018at2"/>
<feature type="compositionally biased region" description="Basic and acidic residues" evidence="5">
    <location>
        <begin position="567"/>
        <end position="577"/>
    </location>
</feature>
<evidence type="ECO:0000256" key="3">
    <source>
        <dbReference type="ARBA" id="ARBA00029447"/>
    </source>
</evidence>
<dbReference type="PANTHER" id="PTHR43531">
    <property type="entry name" value="PROTEIN ICFG"/>
    <property type="match status" value="1"/>
</dbReference>
<organism evidence="9 10">
    <name type="scientific">Sapientia aquatica</name>
    <dbReference type="NCBI Taxonomy" id="1549640"/>
    <lineage>
        <taxon>Bacteria</taxon>
        <taxon>Pseudomonadati</taxon>
        <taxon>Pseudomonadota</taxon>
        <taxon>Betaproteobacteria</taxon>
        <taxon>Burkholderiales</taxon>
        <taxon>Oxalobacteraceae</taxon>
        <taxon>Sapientia</taxon>
    </lineage>
</organism>
<keyword evidence="6" id="KW-0472">Membrane</keyword>
<dbReference type="CDD" id="cd11386">
    <property type="entry name" value="MCP_signal"/>
    <property type="match status" value="1"/>
</dbReference>
<feature type="domain" description="Methyl-accepting transducer" evidence="7">
    <location>
        <begin position="270"/>
        <end position="499"/>
    </location>
</feature>
<dbReference type="InterPro" id="IPR047347">
    <property type="entry name" value="YvaQ-like_sensor"/>
</dbReference>
<dbReference type="GO" id="GO:0006935">
    <property type="term" value="P:chemotaxis"/>
    <property type="evidence" value="ECO:0007669"/>
    <property type="project" value="InterPro"/>
</dbReference>
<feature type="domain" description="HAMP" evidence="8">
    <location>
        <begin position="213"/>
        <end position="265"/>
    </location>
</feature>
<feature type="compositionally biased region" description="Low complexity" evidence="5">
    <location>
        <begin position="554"/>
        <end position="566"/>
    </location>
</feature>
<evidence type="ECO:0000256" key="1">
    <source>
        <dbReference type="ARBA" id="ARBA00004370"/>
    </source>
</evidence>
<feature type="region of interest" description="Disordered" evidence="5">
    <location>
        <begin position="529"/>
        <end position="577"/>
    </location>
</feature>
<reference evidence="9 10" key="1">
    <citation type="submission" date="2019-03" db="EMBL/GenBank/DDBJ databases">
        <title>Sapientia aquatica gen. nov., sp. nov., isolated from a crater lake.</title>
        <authorList>
            <person name="Felfoldi T."/>
            <person name="Szabo A."/>
            <person name="Toth E."/>
            <person name="Schumann P."/>
            <person name="Keki Z."/>
            <person name="Marialigeti K."/>
            <person name="Mathe I."/>
        </authorList>
    </citation>
    <scope>NUCLEOTIDE SEQUENCE [LARGE SCALE GENOMIC DNA]</scope>
    <source>
        <strain evidence="9 10">SA-152</strain>
    </source>
</reference>
<keyword evidence="10" id="KW-1185">Reference proteome</keyword>
<dbReference type="PROSITE" id="PS50111">
    <property type="entry name" value="CHEMOTAXIS_TRANSDUC_2"/>
    <property type="match status" value="1"/>
</dbReference>
<proteinExistence type="inferred from homology"/>
<sequence length="577" mass="62406">MFSFKDLKIATKLIIGSGVILVLSILVGVFAIAQLAKVNQAADDLGTNWMPSSVSIVQVKANMASFRAQELEHVLAHDEAGKQKYEQRLDMYLTNAKKYRAVYEKLITFPEERAKYTEYSALWDKYMAVHDKIIAFSRQNNEEAAMGLMRTESSETNKKMRELIDELSDINNKAGVKSYTDSIEIYHSSRMWIISLLTLSVVIGFGFSMWINKMVTTPLIEAVAIAQTVASSDLTSEIVVRSKDETGQLMQALKEMNHHLQQVVSEVKSSSENIAVATTDIARGNMDLSARTESQASSLEETAASTEELTSTVRQNLDNARQANQLSIAASEVAVRGGKVFLDVVDTMAAIDASARKIVDIIGVIDGIAFQTNILALNAAVEAARAGEQGRGFAVVASEVRNLAQRSASAAKEIKELIGDSVNKVQDGSRLVNNAGGTMDEVVTSIQKVTTIMADITLASQEQNTGIQQVNDAIMQMDQVTQQNSALVEEAAAAAASLQDQTDALNRLVGEFKVIGTTAARASAPITAARASPTVRPVVKVPKRAESKPVAQIKSSPTAMESSASSSKKDAGDWEEF</sequence>
<dbReference type="SUPFAM" id="SSF58104">
    <property type="entry name" value="Methyl-accepting chemotaxis protein (MCP) signaling domain"/>
    <property type="match status" value="1"/>
</dbReference>
<dbReference type="GO" id="GO:0007165">
    <property type="term" value="P:signal transduction"/>
    <property type="evidence" value="ECO:0007669"/>
    <property type="project" value="UniProtKB-KW"/>
</dbReference>
<feature type="compositionally biased region" description="Low complexity" evidence="5">
    <location>
        <begin position="529"/>
        <end position="540"/>
    </location>
</feature>
<keyword evidence="4" id="KW-0807">Transducer</keyword>
<dbReference type="Pfam" id="PF12729">
    <property type="entry name" value="4HB_MCP_1"/>
    <property type="match status" value="1"/>
</dbReference>
<dbReference type="SMART" id="SM00283">
    <property type="entry name" value="MA"/>
    <property type="match status" value="1"/>
</dbReference>
<accession>A0A4R5VNY0</accession>
<keyword evidence="6" id="KW-0812">Transmembrane</keyword>
<evidence type="ECO:0000259" key="7">
    <source>
        <dbReference type="PROSITE" id="PS50111"/>
    </source>
</evidence>
<dbReference type="CDD" id="cd19411">
    <property type="entry name" value="MCP2201-like_sensor"/>
    <property type="match status" value="1"/>
</dbReference>
<dbReference type="InterPro" id="IPR051310">
    <property type="entry name" value="MCP_chemotaxis"/>
</dbReference>
<dbReference type="Proteomes" id="UP000294829">
    <property type="component" value="Unassembled WGS sequence"/>
</dbReference>
<dbReference type="PROSITE" id="PS50885">
    <property type="entry name" value="HAMP"/>
    <property type="match status" value="1"/>
</dbReference>
<feature type="transmembrane region" description="Helical" evidence="6">
    <location>
        <begin position="191"/>
        <end position="211"/>
    </location>
</feature>
<dbReference type="InterPro" id="IPR003660">
    <property type="entry name" value="HAMP_dom"/>
</dbReference>
<dbReference type="GO" id="GO:0004888">
    <property type="term" value="F:transmembrane signaling receptor activity"/>
    <property type="evidence" value="ECO:0007669"/>
    <property type="project" value="InterPro"/>
</dbReference>
<protein>
    <submittedName>
        <fullName evidence="9">HAMP domain-containing protein</fullName>
    </submittedName>
</protein>
<dbReference type="Gene3D" id="6.10.340.10">
    <property type="match status" value="1"/>
</dbReference>
<dbReference type="Pfam" id="PF00672">
    <property type="entry name" value="HAMP"/>
    <property type="match status" value="1"/>
</dbReference>
<dbReference type="InterPro" id="IPR004090">
    <property type="entry name" value="Chemotax_Me-accpt_rcpt"/>
</dbReference>
<evidence type="ECO:0000256" key="5">
    <source>
        <dbReference type="SAM" id="MobiDB-lite"/>
    </source>
</evidence>
<dbReference type="InterPro" id="IPR004089">
    <property type="entry name" value="MCPsignal_dom"/>
</dbReference>
<evidence type="ECO:0000313" key="10">
    <source>
        <dbReference type="Proteomes" id="UP000294829"/>
    </source>
</evidence>
<evidence type="ECO:0000256" key="2">
    <source>
        <dbReference type="ARBA" id="ARBA00022481"/>
    </source>
</evidence>
<gene>
    <name evidence="9" type="ORF">E2I14_18340</name>
</gene>
<evidence type="ECO:0000256" key="4">
    <source>
        <dbReference type="PROSITE-ProRule" id="PRU00284"/>
    </source>
</evidence>
<name>A0A4R5VNY0_9BURK</name>
<feature type="transmembrane region" description="Helical" evidence="6">
    <location>
        <begin position="13"/>
        <end position="33"/>
    </location>
</feature>
<keyword evidence="2" id="KW-0488">Methylation</keyword>
<dbReference type="EMBL" id="SMYL01000018">
    <property type="protein sequence ID" value="TDK60048.1"/>
    <property type="molecule type" value="Genomic_DNA"/>
</dbReference>
<dbReference type="PRINTS" id="PR00260">
    <property type="entry name" value="CHEMTRNSDUCR"/>
</dbReference>
<dbReference type="PANTHER" id="PTHR43531:SF14">
    <property type="entry name" value="METHYL-ACCEPTING CHEMOTAXIS PROTEIN I-RELATED"/>
    <property type="match status" value="1"/>
</dbReference>
<dbReference type="FunFam" id="1.10.287.950:FF:000001">
    <property type="entry name" value="Methyl-accepting chemotaxis sensory transducer"/>
    <property type="match status" value="1"/>
</dbReference>
<dbReference type="CDD" id="cd06225">
    <property type="entry name" value="HAMP"/>
    <property type="match status" value="1"/>
</dbReference>
<comment type="caution">
    <text evidence="9">The sequence shown here is derived from an EMBL/GenBank/DDBJ whole genome shotgun (WGS) entry which is preliminary data.</text>
</comment>
<comment type="similarity">
    <text evidence="3">Belongs to the methyl-accepting chemotaxis (MCP) protein family.</text>
</comment>
<dbReference type="RefSeq" id="WP_133331245.1">
    <property type="nucleotide sequence ID" value="NZ_SMYL01000018.1"/>
</dbReference>
<evidence type="ECO:0000256" key="6">
    <source>
        <dbReference type="SAM" id="Phobius"/>
    </source>
</evidence>
<dbReference type="AlphaFoldDB" id="A0A4R5VNY0"/>
<dbReference type="Gene3D" id="1.10.287.950">
    <property type="entry name" value="Methyl-accepting chemotaxis protein"/>
    <property type="match status" value="1"/>
</dbReference>
<comment type="subcellular location">
    <subcellularLocation>
        <location evidence="1">Membrane</location>
    </subcellularLocation>
</comment>
<dbReference type="InterPro" id="IPR024478">
    <property type="entry name" value="HlyB_4HB_MCP"/>
</dbReference>
<keyword evidence="6" id="KW-1133">Transmembrane helix</keyword>
<dbReference type="SMART" id="SM00304">
    <property type="entry name" value="HAMP"/>
    <property type="match status" value="1"/>
</dbReference>